<dbReference type="NCBIfam" id="NF008166">
    <property type="entry name" value="PRK10917.1-4"/>
    <property type="match status" value="1"/>
</dbReference>
<dbReference type="Gene3D" id="1.10.150.20">
    <property type="entry name" value="5' to 3' exonuclease, C-terminal subdomain"/>
    <property type="match status" value="1"/>
</dbReference>
<keyword evidence="8" id="KW-0238">DNA-binding</keyword>
<evidence type="ECO:0000256" key="7">
    <source>
        <dbReference type="ARBA" id="ARBA00022840"/>
    </source>
</evidence>
<keyword evidence="10 15" id="KW-0234">DNA repair</keyword>
<dbReference type="InterPro" id="IPR047112">
    <property type="entry name" value="RecG/Mfd"/>
</dbReference>
<evidence type="ECO:0000256" key="4">
    <source>
        <dbReference type="ARBA" id="ARBA00022763"/>
    </source>
</evidence>
<evidence type="ECO:0000313" key="18">
    <source>
        <dbReference type="EMBL" id="WAR43703.1"/>
    </source>
</evidence>
<keyword evidence="6 15" id="KW-0347">Helicase</keyword>
<gene>
    <name evidence="18" type="primary">recG</name>
    <name evidence="18" type="ORF">NM686_015130</name>
</gene>
<dbReference type="InterPro" id="IPR004609">
    <property type="entry name" value="ATP-dep_DNA_helicase_RecG"/>
</dbReference>
<dbReference type="GO" id="GO:0016787">
    <property type="term" value="F:hydrolase activity"/>
    <property type="evidence" value="ECO:0007669"/>
    <property type="project" value="UniProtKB-KW"/>
</dbReference>
<dbReference type="InterPro" id="IPR033454">
    <property type="entry name" value="RecG_wedge"/>
</dbReference>
<dbReference type="CDD" id="cd17992">
    <property type="entry name" value="DEXHc_RecG"/>
    <property type="match status" value="1"/>
</dbReference>
<evidence type="ECO:0000256" key="2">
    <source>
        <dbReference type="ARBA" id="ARBA00017846"/>
    </source>
</evidence>
<dbReference type="SUPFAM" id="SSF50249">
    <property type="entry name" value="Nucleic acid-binding proteins"/>
    <property type="match status" value="1"/>
</dbReference>
<keyword evidence="11" id="KW-0413">Isomerase</keyword>
<dbReference type="InterPro" id="IPR045562">
    <property type="entry name" value="RecG_dom3_C"/>
</dbReference>
<accession>A0ABY7GI57</accession>
<dbReference type="NCBIfam" id="TIGR00643">
    <property type="entry name" value="recG"/>
    <property type="match status" value="1"/>
</dbReference>
<comment type="similarity">
    <text evidence="1 15">Belongs to the helicase family. RecG subfamily.</text>
</comment>
<comment type="catalytic activity">
    <reaction evidence="12 15">
        <text>Couples ATP hydrolysis with the unwinding of duplex DNA by translocating in the 3'-5' direction.</text>
        <dbReference type="EC" id="5.6.2.4"/>
    </reaction>
</comment>
<evidence type="ECO:0000256" key="15">
    <source>
        <dbReference type="RuleBase" id="RU363016"/>
    </source>
</evidence>
<dbReference type="SMART" id="SM00490">
    <property type="entry name" value="HELICc"/>
    <property type="match status" value="1"/>
</dbReference>
<dbReference type="NCBIfam" id="NF008168">
    <property type="entry name" value="PRK10917.2-2"/>
    <property type="match status" value="1"/>
</dbReference>
<sequence>MSNQEPLHRLPVTTLTGIGSQSAVRLQKLGIKTVQDLLFHLPQRYQDRTRVHPIASLVPGTTALVCGCVEFTDTAPRGRSSVISRISDASGLLSLRFFHFSVQQLQQLKPGVHLSCFGEVRQGFNGLEMIHPEYKVIHEGEDPTETTLTPVYPLTEGLSQTTLRKAIKQALTSCLRSDSLSDWLPHSICQTYHFPALTEALLTLHSPPTALSASTLENGNLPALKRLAFEEFLAHHLALLLSKQEYKTWQAPVFRVDSLAKQEFIGQLPFTLTGAQQRVVAEIEADLGKPHPMLRLVQGDVGCGKTLVAALAALTAVCSGFQVALMAPTELLAEQHFRNFSQWFAHTGVGVFYLSGQLKGKARANTLQALAEGSAGLVVGTHALFQDSVSFHKLGLVIIDEQHRFGVQQRLALRAKGHDEGRIPHQLVMTATPIPRTLAMLQYSDLDISIIDELPPGRKPVKTSVIPSERRDEVIARLWHWIAQGHQAYWVCTLIEESEQLQCEAAEKTAQYLQNVLPDARIGLVHGRMKAADKDLVMQAFKNGDCDLLVATTVIEVGVDVPNAGLMVIENPERLGLSQLHQLRGRVGRGQIDSYCLLLYQSPLSQAGKERLGILRESNDGFVIAEKDLQLRGPGEIIGTRQTGQIQFKIADLARDRELLDHVQGAARLIRQEHPEAIRPLIERWNGEIRETDSLFATVYSP</sequence>
<keyword evidence="7 15" id="KW-0067">ATP-binding</keyword>
<dbReference type="InterPro" id="IPR011545">
    <property type="entry name" value="DEAD/DEAH_box_helicase_dom"/>
</dbReference>
<organism evidence="18 19">
    <name type="scientific">Methylomonas rapida</name>
    <dbReference type="NCBI Taxonomy" id="2963939"/>
    <lineage>
        <taxon>Bacteria</taxon>
        <taxon>Pseudomonadati</taxon>
        <taxon>Pseudomonadota</taxon>
        <taxon>Gammaproteobacteria</taxon>
        <taxon>Methylococcales</taxon>
        <taxon>Methylococcaceae</taxon>
        <taxon>Methylomonas</taxon>
    </lineage>
</organism>
<evidence type="ECO:0000256" key="14">
    <source>
        <dbReference type="ARBA" id="ARBA00048988"/>
    </source>
</evidence>
<dbReference type="Gene3D" id="3.40.50.300">
    <property type="entry name" value="P-loop containing nucleotide triphosphate hydrolases"/>
    <property type="match status" value="2"/>
</dbReference>
<dbReference type="PANTHER" id="PTHR47964:SF1">
    <property type="entry name" value="ATP-DEPENDENT DNA HELICASE HOMOLOG RECG, CHLOROPLASTIC"/>
    <property type="match status" value="1"/>
</dbReference>
<dbReference type="SMART" id="SM00487">
    <property type="entry name" value="DEXDc"/>
    <property type="match status" value="1"/>
</dbReference>
<evidence type="ECO:0000256" key="5">
    <source>
        <dbReference type="ARBA" id="ARBA00022801"/>
    </source>
</evidence>
<dbReference type="Pfam" id="PF00271">
    <property type="entry name" value="Helicase_C"/>
    <property type="match status" value="1"/>
</dbReference>
<dbReference type="RefSeq" id="WP_255188690.1">
    <property type="nucleotide sequence ID" value="NZ_CP113517.1"/>
</dbReference>
<dbReference type="CDD" id="cd18811">
    <property type="entry name" value="SF2_C_RecG"/>
    <property type="match status" value="1"/>
</dbReference>
<evidence type="ECO:0000259" key="16">
    <source>
        <dbReference type="PROSITE" id="PS51192"/>
    </source>
</evidence>
<comment type="catalytic activity">
    <reaction evidence="14 15">
        <text>ATP + H2O = ADP + phosphate + H(+)</text>
        <dbReference type="Rhea" id="RHEA:13065"/>
        <dbReference type="ChEBI" id="CHEBI:15377"/>
        <dbReference type="ChEBI" id="CHEBI:15378"/>
        <dbReference type="ChEBI" id="CHEBI:30616"/>
        <dbReference type="ChEBI" id="CHEBI:43474"/>
        <dbReference type="ChEBI" id="CHEBI:456216"/>
        <dbReference type="EC" id="5.6.2.4"/>
    </reaction>
</comment>
<comment type="function">
    <text evidence="15">Plays a critical role in recombination and DNA repair. Helps process Holliday junction intermediates to mature products by catalyzing branch migration. Has replication fork regression activity, unwinds stalled or blocked replication forks to make a HJ that can be resolved. Has a DNA unwinding activity characteristic of a DNA helicase with 3'-5' polarity.</text>
</comment>
<evidence type="ECO:0000256" key="9">
    <source>
        <dbReference type="ARBA" id="ARBA00023172"/>
    </source>
</evidence>
<keyword evidence="5 15" id="KW-0378">Hydrolase</keyword>
<keyword evidence="4 15" id="KW-0227">DNA damage</keyword>
<evidence type="ECO:0000256" key="11">
    <source>
        <dbReference type="ARBA" id="ARBA00023235"/>
    </source>
</evidence>
<evidence type="ECO:0000256" key="1">
    <source>
        <dbReference type="ARBA" id="ARBA00007504"/>
    </source>
</evidence>
<dbReference type="SUPFAM" id="SSF52540">
    <property type="entry name" value="P-loop containing nucleoside triphosphate hydrolases"/>
    <property type="match status" value="2"/>
</dbReference>
<feature type="domain" description="Helicase ATP-binding" evidence="16">
    <location>
        <begin position="286"/>
        <end position="451"/>
    </location>
</feature>
<dbReference type="Proteomes" id="UP001162780">
    <property type="component" value="Chromosome"/>
</dbReference>
<dbReference type="Pfam" id="PF19833">
    <property type="entry name" value="RecG_dom3_C"/>
    <property type="match status" value="1"/>
</dbReference>
<dbReference type="PANTHER" id="PTHR47964">
    <property type="entry name" value="ATP-DEPENDENT DNA HELICASE HOMOLOG RECG, CHLOROPLASTIC"/>
    <property type="match status" value="1"/>
</dbReference>
<dbReference type="PROSITE" id="PS51194">
    <property type="entry name" value="HELICASE_CTER"/>
    <property type="match status" value="1"/>
</dbReference>
<keyword evidence="9 15" id="KW-0233">DNA recombination</keyword>
<dbReference type="NCBIfam" id="NF008163">
    <property type="entry name" value="PRK10917.1-1"/>
    <property type="match status" value="1"/>
</dbReference>
<dbReference type="InterPro" id="IPR001650">
    <property type="entry name" value="Helicase_C-like"/>
</dbReference>
<evidence type="ECO:0000256" key="10">
    <source>
        <dbReference type="ARBA" id="ARBA00023204"/>
    </source>
</evidence>
<dbReference type="PROSITE" id="PS51192">
    <property type="entry name" value="HELICASE_ATP_BIND_1"/>
    <property type="match status" value="1"/>
</dbReference>
<dbReference type="CDD" id="cd04488">
    <property type="entry name" value="RecG_wedge_OBF"/>
    <property type="match status" value="1"/>
</dbReference>
<dbReference type="Gene3D" id="2.40.50.140">
    <property type="entry name" value="Nucleic acid-binding proteins"/>
    <property type="match status" value="1"/>
</dbReference>
<evidence type="ECO:0000256" key="3">
    <source>
        <dbReference type="ARBA" id="ARBA00022741"/>
    </source>
</evidence>
<keyword evidence="3 15" id="KW-0547">Nucleotide-binding</keyword>
<dbReference type="EMBL" id="CP113517">
    <property type="protein sequence ID" value="WAR43703.1"/>
    <property type="molecule type" value="Genomic_DNA"/>
</dbReference>
<dbReference type="InterPro" id="IPR012340">
    <property type="entry name" value="NA-bd_OB-fold"/>
</dbReference>
<reference evidence="18" key="1">
    <citation type="submission" date="2022-11" db="EMBL/GenBank/DDBJ databases">
        <title>Methylomonas rapida sp. nov., Carotenoid-Producing Obligate Methanotrophs with High Growth Characteristics and Biotechnological Potential.</title>
        <authorList>
            <person name="Tikhonova E.N."/>
            <person name="Suleimanov R.Z."/>
            <person name="Miroshnikov K."/>
            <person name="Oshkin I.Y."/>
            <person name="Belova S.E."/>
            <person name="Danilova O.V."/>
            <person name="Ashikhmin A."/>
            <person name="Konopkin A."/>
            <person name="But S.Y."/>
            <person name="Khmelenina V.N."/>
            <person name="Kuznetsov N."/>
            <person name="Pimenov N.V."/>
            <person name="Dedysh S.N."/>
        </authorList>
    </citation>
    <scope>NUCLEOTIDE SEQUENCE</scope>
    <source>
        <strain evidence="18">MP1</strain>
    </source>
</reference>
<name>A0ABY7GI57_9GAMM</name>
<dbReference type="GO" id="GO:0003678">
    <property type="term" value="F:DNA helicase activity"/>
    <property type="evidence" value="ECO:0007669"/>
    <property type="project" value="UniProtKB-EC"/>
</dbReference>
<dbReference type="InterPro" id="IPR014001">
    <property type="entry name" value="Helicase_ATP-bd"/>
</dbReference>
<evidence type="ECO:0000259" key="17">
    <source>
        <dbReference type="PROSITE" id="PS51194"/>
    </source>
</evidence>
<proteinExistence type="inferred from homology"/>
<protein>
    <recommendedName>
        <fullName evidence="2 15">ATP-dependent DNA helicase RecG</fullName>
        <ecNumber evidence="13 15">5.6.2.4</ecNumber>
    </recommendedName>
</protein>
<dbReference type="Pfam" id="PF00270">
    <property type="entry name" value="DEAD"/>
    <property type="match status" value="1"/>
</dbReference>
<evidence type="ECO:0000256" key="6">
    <source>
        <dbReference type="ARBA" id="ARBA00022806"/>
    </source>
</evidence>
<keyword evidence="19" id="KW-1185">Reference proteome</keyword>
<evidence type="ECO:0000256" key="12">
    <source>
        <dbReference type="ARBA" id="ARBA00034617"/>
    </source>
</evidence>
<evidence type="ECO:0000313" key="19">
    <source>
        <dbReference type="Proteomes" id="UP001162780"/>
    </source>
</evidence>
<evidence type="ECO:0000256" key="13">
    <source>
        <dbReference type="ARBA" id="ARBA00034808"/>
    </source>
</evidence>
<feature type="domain" description="Helicase C-terminal" evidence="17">
    <location>
        <begin position="484"/>
        <end position="630"/>
    </location>
</feature>
<dbReference type="InterPro" id="IPR027417">
    <property type="entry name" value="P-loop_NTPase"/>
</dbReference>
<dbReference type="NCBIfam" id="NF008165">
    <property type="entry name" value="PRK10917.1-3"/>
    <property type="match status" value="1"/>
</dbReference>
<dbReference type="Pfam" id="PF17191">
    <property type="entry name" value="RecG_wedge"/>
    <property type="match status" value="1"/>
</dbReference>
<dbReference type="EC" id="5.6.2.4" evidence="13 15"/>
<evidence type="ECO:0000256" key="8">
    <source>
        <dbReference type="ARBA" id="ARBA00023125"/>
    </source>
</evidence>